<dbReference type="Pfam" id="PF13699">
    <property type="entry name" value="eCIS_core"/>
    <property type="match status" value="1"/>
</dbReference>
<feature type="region of interest" description="Disordered" evidence="2">
    <location>
        <begin position="1"/>
        <end position="37"/>
    </location>
</feature>
<dbReference type="Proteomes" id="UP000236754">
    <property type="component" value="Unassembled WGS sequence"/>
</dbReference>
<name>A0A1H6EBH6_9ACTN</name>
<dbReference type="InterPro" id="IPR029044">
    <property type="entry name" value="Nucleotide-diphossugar_trans"/>
</dbReference>
<dbReference type="GO" id="GO:0016020">
    <property type="term" value="C:membrane"/>
    <property type="evidence" value="ECO:0007669"/>
    <property type="project" value="GOC"/>
</dbReference>
<evidence type="ECO:0000256" key="2">
    <source>
        <dbReference type="SAM" id="MobiDB-lite"/>
    </source>
</evidence>
<keyword evidence="1 4" id="KW-0808">Transferase</keyword>
<dbReference type="Gene3D" id="3.90.550.20">
    <property type="match status" value="1"/>
</dbReference>
<dbReference type="AlphaFoldDB" id="A0A1H6EBH6"/>
<dbReference type="Pfam" id="PF04488">
    <property type="entry name" value="Gly_transf_sug"/>
    <property type="match status" value="1"/>
</dbReference>
<dbReference type="OrthoDB" id="1215854at2"/>
<dbReference type="GO" id="GO:0000030">
    <property type="term" value="F:mannosyltransferase activity"/>
    <property type="evidence" value="ECO:0007669"/>
    <property type="project" value="TreeGrafter"/>
</dbReference>
<gene>
    <name evidence="4" type="ORF">SAMN05216223_13270</name>
</gene>
<dbReference type="EMBL" id="FNVU01000032">
    <property type="protein sequence ID" value="SEG95218.1"/>
    <property type="molecule type" value="Genomic_DNA"/>
</dbReference>
<organism evidence="4 5">
    <name type="scientific">Actinacidiphila yanglinensis</name>
    <dbReference type="NCBI Taxonomy" id="310779"/>
    <lineage>
        <taxon>Bacteria</taxon>
        <taxon>Bacillati</taxon>
        <taxon>Actinomycetota</taxon>
        <taxon>Actinomycetes</taxon>
        <taxon>Kitasatosporales</taxon>
        <taxon>Streptomycetaceae</taxon>
        <taxon>Actinacidiphila</taxon>
    </lineage>
</organism>
<dbReference type="InterPro" id="IPR051706">
    <property type="entry name" value="Glycosyltransferase_domain"/>
</dbReference>
<accession>A0A1H6EBH6</accession>
<keyword evidence="5" id="KW-1185">Reference proteome</keyword>
<feature type="domain" description="eCIS core" evidence="3">
    <location>
        <begin position="90"/>
        <end position="162"/>
    </location>
</feature>
<evidence type="ECO:0000256" key="1">
    <source>
        <dbReference type="ARBA" id="ARBA00022679"/>
    </source>
</evidence>
<sequence length="581" mass="62944">MTRDHLAKDTSAQRAPKAKPVSRAVDAKGWTPGAPLDRAGLTALQRAAGNAVVARLVEERRHTHGPGCGHPDGTVQRSAVHEVLHGAGRPMDGELQQEMETRFGGADFSDVRLHTGAQARRSAEEVGARAYTSGSSIVIGDGGADKHTLAHELGHVLQQRQGPVGGVADPRGLSISTPDDPLEVAAERQAHEVMRGQVPVLRSADSVPPVPQEAAAPSGIEPAVQRVPLHVAHEGDETTGPQDVDSDNEQDVRRFVFDAMVKGNHEAISLVMRRLEALDPQPAYLPGLRTVLSQAPARERPRIPPLVHFIWIGGGISKAALDNVLGWAEKAQNTDWRINLWTDKRSTWSWAASLRVKAAKAIEFKYIEDALDERVAATYEKATAGPKKAYPLASDIARYCILKKLGGVYADVDLGSGTIDLKQTRPALREKDVPILGPLIRDNKSLNAPLRAVGAPPVKGLPTAEQVRTAAHYLLETGGYGNHFIGVQRNSAVMEKMIDRVAASIERMKREDPHMTAEDLHESGPASTGPFALLPLVDEHISSEFGVKSLQAGEHQLFQQAGQQFHAHMQWLTPESNNQDY</sequence>
<dbReference type="RefSeq" id="WP_103890972.1">
    <property type="nucleotide sequence ID" value="NZ_FNVU01000032.1"/>
</dbReference>
<dbReference type="InterPro" id="IPR007577">
    <property type="entry name" value="GlycoTrfase_DXD_sugar-bd_CS"/>
</dbReference>
<evidence type="ECO:0000313" key="5">
    <source>
        <dbReference type="Proteomes" id="UP000236754"/>
    </source>
</evidence>
<dbReference type="GO" id="GO:0051999">
    <property type="term" value="P:mannosyl-inositol phosphorylceramide biosynthetic process"/>
    <property type="evidence" value="ECO:0007669"/>
    <property type="project" value="TreeGrafter"/>
</dbReference>
<dbReference type="SUPFAM" id="SSF53448">
    <property type="entry name" value="Nucleotide-diphospho-sugar transferases"/>
    <property type="match status" value="1"/>
</dbReference>
<dbReference type="PANTHER" id="PTHR32385">
    <property type="entry name" value="MANNOSYL PHOSPHORYLINOSITOL CERAMIDE SYNTHASE"/>
    <property type="match status" value="1"/>
</dbReference>
<dbReference type="PANTHER" id="PTHR32385:SF15">
    <property type="entry name" value="INOSITOL PHOSPHOCERAMIDE MANNOSYLTRANSFERASE 1"/>
    <property type="match status" value="1"/>
</dbReference>
<evidence type="ECO:0000259" key="3">
    <source>
        <dbReference type="Pfam" id="PF13699"/>
    </source>
</evidence>
<proteinExistence type="predicted"/>
<protein>
    <submittedName>
        <fullName evidence="4">Glycosyltransferase sugar-binding region containing DXD motif-containing protein</fullName>
    </submittedName>
</protein>
<dbReference type="InterPro" id="IPR025295">
    <property type="entry name" value="eCIS_core_dom"/>
</dbReference>
<evidence type="ECO:0000313" key="4">
    <source>
        <dbReference type="EMBL" id="SEG95218.1"/>
    </source>
</evidence>
<reference evidence="4 5" key="1">
    <citation type="submission" date="2016-10" db="EMBL/GenBank/DDBJ databases">
        <authorList>
            <person name="de Groot N.N."/>
        </authorList>
    </citation>
    <scope>NUCLEOTIDE SEQUENCE [LARGE SCALE GENOMIC DNA]</scope>
    <source>
        <strain evidence="4 5">CGMCC 4.2023</strain>
    </source>
</reference>